<organism evidence="3 4">
    <name type="scientific">Bacteroides difficilis</name>
    <dbReference type="NCBI Taxonomy" id="2763021"/>
    <lineage>
        <taxon>Bacteria</taxon>
        <taxon>Pseudomonadati</taxon>
        <taxon>Bacteroidota</taxon>
        <taxon>Bacteroidia</taxon>
        <taxon>Bacteroidales</taxon>
        <taxon>Bacteroidaceae</taxon>
        <taxon>Bacteroides</taxon>
    </lineage>
</organism>
<feature type="region of interest" description="Disordered" evidence="1">
    <location>
        <begin position="171"/>
        <end position="206"/>
    </location>
</feature>
<reference evidence="3 4" key="1">
    <citation type="submission" date="2020-08" db="EMBL/GenBank/DDBJ databases">
        <title>Genome public.</title>
        <authorList>
            <person name="Liu C."/>
            <person name="Sun Q."/>
        </authorList>
    </citation>
    <scope>NUCLEOTIDE SEQUENCE [LARGE SCALE GENOMIC DNA]</scope>
    <source>
        <strain evidence="3 4">M27</strain>
    </source>
</reference>
<dbReference type="RefSeq" id="WP_186967630.1">
    <property type="nucleotide sequence ID" value="NZ_JACOOE010000006.1"/>
</dbReference>
<feature type="chain" id="PRO_5045321029" description="DUF4450 domain-containing protein" evidence="2">
    <location>
        <begin position="20"/>
        <end position="488"/>
    </location>
</feature>
<gene>
    <name evidence="3" type="ORF">H8S67_13470</name>
</gene>
<comment type="caution">
    <text evidence="3">The sequence shown here is derived from an EMBL/GenBank/DDBJ whole genome shotgun (WGS) entry which is preliminary data.</text>
</comment>
<dbReference type="Proteomes" id="UP000600600">
    <property type="component" value="Unassembled WGS sequence"/>
</dbReference>
<protein>
    <recommendedName>
        <fullName evidence="5">DUF4450 domain-containing protein</fullName>
    </recommendedName>
</protein>
<keyword evidence="4" id="KW-1185">Reference proteome</keyword>
<evidence type="ECO:0000256" key="2">
    <source>
        <dbReference type="SAM" id="SignalP"/>
    </source>
</evidence>
<evidence type="ECO:0000313" key="4">
    <source>
        <dbReference type="Proteomes" id="UP000600600"/>
    </source>
</evidence>
<accession>A0ABR7CD19</accession>
<evidence type="ECO:0000313" key="3">
    <source>
        <dbReference type="EMBL" id="MBC5605677.1"/>
    </source>
</evidence>
<feature type="signal peptide" evidence="2">
    <location>
        <begin position="1"/>
        <end position="19"/>
    </location>
</feature>
<evidence type="ECO:0008006" key="5">
    <source>
        <dbReference type="Google" id="ProtNLM"/>
    </source>
</evidence>
<dbReference type="EMBL" id="JACOOE010000006">
    <property type="protein sequence ID" value="MBC5605677.1"/>
    <property type="molecule type" value="Genomic_DNA"/>
</dbReference>
<feature type="compositionally biased region" description="Polar residues" evidence="1">
    <location>
        <begin position="189"/>
        <end position="204"/>
    </location>
</feature>
<name>A0ABR7CD19_9BACE</name>
<sequence>MRKIFFSLLVLAALLKVQAQGIAPIGVYEGKDKILGMTRLGYLEINMDEPLVPDFSQQFVKGQNHKFMFLPDNYQKKPSTHFRGQKATGFVKFQNRMLLVNSEVCKLSNPSEGDNCWTLDWENEMGQKGKCTLYAPTDSTLLFIGLGSFDKSIGPDSLMFALNKKMTSSAGKQPYFTRKPRPQGDEGTDNSPETSNSSGVSKPSSELPDYIPAILRTYKPSVPPTLTVPTSNSGYIKGEWIGKLDNGSVMSIKLNSTAKSISYYGHKYYGLIKMNGPTFIEEGVIAVKKIGDAMYGLYTRPLSTDVQAIHYSVVACYMKNILFFPTSATPAKTVMGRPAPKPVSMYCMPPLPHFMPMCSTGKEVKNFPLNFYQKGYCKNREGEAVLCHGIIFTSFNMGSRTDEDIILEAYPDIHGVDKKNVKIKYKCGRTENVYTAVLVYNPQKTEYKVTQVKMVKSESEYPDINDCYLQDGIIKCVGLLQVEIEYKR</sequence>
<evidence type="ECO:0000256" key="1">
    <source>
        <dbReference type="SAM" id="MobiDB-lite"/>
    </source>
</evidence>
<proteinExistence type="predicted"/>
<keyword evidence="2" id="KW-0732">Signal</keyword>